<organism evidence="7 8">
    <name type="scientific">Methylovulum psychrotolerans</name>
    <dbReference type="NCBI Taxonomy" id="1704499"/>
    <lineage>
        <taxon>Bacteria</taxon>
        <taxon>Pseudomonadati</taxon>
        <taxon>Pseudomonadota</taxon>
        <taxon>Gammaproteobacteria</taxon>
        <taxon>Methylococcales</taxon>
        <taxon>Methylococcaceae</taxon>
        <taxon>Methylovulum</taxon>
    </lineage>
</organism>
<evidence type="ECO:0000256" key="1">
    <source>
        <dbReference type="ARBA" id="ARBA00004141"/>
    </source>
</evidence>
<proteinExistence type="predicted"/>
<dbReference type="PANTHER" id="PTHR38480">
    <property type="entry name" value="SLR0254 PROTEIN"/>
    <property type="match status" value="1"/>
</dbReference>
<keyword evidence="2 5" id="KW-0812">Transmembrane</keyword>
<gene>
    <name evidence="7" type="ORF">AADEFJLK_00286</name>
</gene>
<sequence length="253" mass="28007">MQQPPKPQAGLFNRLEVQSPDALDYQLDIAGLGARSHAFIIDLHIRFLLALTWVLLVSGGISLLDQLHSLPRYGWMSSRQLIVLLPAFCLYFLYHPVLEVLMAGRTPGKRMAGVRLVNHLGHTPSIGAILLRNVLRMVDALPGIYLVGLLAVAFTRDKVRIGDLAADLVLVYDNRLPAKTLEQMTRLALSSDLSGDDQALLLDLLKRWDGLSVEVRIRFAGQFLARIGQPMPPPDAKPDLAFKKALEKLLPPS</sequence>
<comment type="subcellular location">
    <subcellularLocation>
        <location evidence="1">Membrane</location>
        <topology evidence="1">Multi-pass membrane protein</topology>
    </subcellularLocation>
</comment>
<evidence type="ECO:0000313" key="8">
    <source>
        <dbReference type="Proteomes" id="UP000237423"/>
    </source>
</evidence>
<evidence type="ECO:0000256" key="2">
    <source>
        <dbReference type="ARBA" id="ARBA00022692"/>
    </source>
</evidence>
<dbReference type="InterPro" id="IPR010432">
    <property type="entry name" value="RDD"/>
</dbReference>
<dbReference type="EMBL" id="PGFZ01000001">
    <property type="protein sequence ID" value="POZ53268.1"/>
    <property type="molecule type" value="Genomic_DNA"/>
</dbReference>
<dbReference type="GO" id="GO:0016020">
    <property type="term" value="C:membrane"/>
    <property type="evidence" value="ECO:0007669"/>
    <property type="project" value="UniProtKB-SubCell"/>
</dbReference>
<dbReference type="Proteomes" id="UP000237423">
    <property type="component" value="Unassembled WGS sequence"/>
</dbReference>
<reference evidence="7 8" key="1">
    <citation type="submission" date="2017-11" db="EMBL/GenBank/DDBJ databases">
        <title>Draft Genome Sequence of Methylobacter psychrotolerans Sph1T, an Obligate Methanotroph from Low-Temperature Environments.</title>
        <authorList>
            <person name="Oshkin I.Y."/>
            <person name="Miroshnikov K."/>
            <person name="Belova S.E."/>
            <person name="Korzhenkov A."/>
            <person name="Toshchakov S.V."/>
            <person name="Dedysh S.N."/>
        </authorList>
    </citation>
    <scope>NUCLEOTIDE SEQUENCE [LARGE SCALE GENOMIC DNA]</scope>
    <source>
        <strain evidence="7 8">Sph1</strain>
    </source>
</reference>
<feature type="transmembrane region" description="Helical" evidence="5">
    <location>
        <begin position="43"/>
        <end position="61"/>
    </location>
</feature>
<keyword evidence="3 5" id="KW-1133">Transmembrane helix</keyword>
<protein>
    <submittedName>
        <fullName evidence="7">RDD family protein</fullName>
    </submittedName>
</protein>
<dbReference type="AlphaFoldDB" id="A0A2S5CR50"/>
<evidence type="ECO:0000256" key="3">
    <source>
        <dbReference type="ARBA" id="ARBA00022989"/>
    </source>
</evidence>
<evidence type="ECO:0000313" key="7">
    <source>
        <dbReference type="EMBL" id="POZ53268.1"/>
    </source>
</evidence>
<feature type="transmembrane region" description="Helical" evidence="5">
    <location>
        <begin position="81"/>
        <end position="101"/>
    </location>
</feature>
<comment type="caution">
    <text evidence="7">The sequence shown here is derived from an EMBL/GenBank/DDBJ whole genome shotgun (WGS) entry which is preliminary data.</text>
</comment>
<accession>A0A2S5CR50</accession>
<dbReference type="RefSeq" id="WP_103973045.1">
    <property type="nucleotide sequence ID" value="NZ_PGFZ01000001.1"/>
</dbReference>
<feature type="domain" description="RDD" evidence="6">
    <location>
        <begin position="30"/>
        <end position="166"/>
    </location>
</feature>
<evidence type="ECO:0000256" key="4">
    <source>
        <dbReference type="ARBA" id="ARBA00023136"/>
    </source>
</evidence>
<evidence type="ECO:0000256" key="5">
    <source>
        <dbReference type="SAM" id="Phobius"/>
    </source>
</evidence>
<evidence type="ECO:0000259" key="6">
    <source>
        <dbReference type="Pfam" id="PF06271"/>
    </source>
</evidence>
<name>A0A2S5CR50_9GAMM</name>
<keyword evidence="4 5" id="KW-0472">Membrane</keyword>
<dbReference type="PANTHER" id="PTHR38480:SF1">
    <property type="entry name" value="SLR0254 PROTEIN"/>
    <property type="match status" value="1"/>
</dbReference>
<dbReference type="Pfam" id="PF06271">
    <property type="entry name" value="RDD"/>
    <property type="match status" value="1"/>
</dbReference>